<dbReference type="PROSITE" id="PS50125">
    <property type="entry name" value="GUANYLATE_CYCLASE_2"/>
    <property type="match status" value="1"/>
</dbReference>
<dbReference type="GO" id="GO:0009190">
    <property type="term" value="P:cyclic nucleotide biosynthetic process"/>
    <property type="evidence" value="ECO:0007669"/>
    <property type="project" value="InterPro"/>
</dbReference>
<dbReference type="PANTHER" id="PTHR43081">
    <property type="entry name" value="ADENYLATE CYCLASE, TERMINAL-DIFFERENTIATION SPECIFIC-RELATED"/>
    <property type="match status" value="1"/>
</dbReference>
<dbReference type="PANTHER" id="PTHR43081:SF1">
    <property type="entry name" value="ADENYLATE CYCLASE, TERMINAL-DIFFERENTIATION SPECIFIC"/>
    <property type="match status" value="1"/>
</dbReference>
<dbReference type="RefSeq" id="WP_261618330.1">
    <property type="nucleotide sequence ID" value="NZ_JALIDZ010000014.1"/>
</dbReference>
<protein>
    <submittedName>
        <fullName evidence="2">Adenylate/guanylate cyclase domain-containing protein</fullName>
    </submittedName>
</protein>
<sequence>MSPQPNTGEEAKLEAWREVLSEGHPFHKNLRRVMHLLPGTPRCKICHNPFGGVGGRICAVLGFRPSKKNPHICTMCCEKMPLGGAEIETAILFADVRGSTELAEKLGPARFAEILNRFYVTATEVLIRHDATVDKLIGDEVMAFFIPGFSGPDFKIKAVEAGKDLLRALGYDGRHSPLLPVGIGIDAGTAFVGNVGREDYFDFTALGDPVNTAARIQAAAAPGELLIGETVFRAVAERYPGSETRLIRVAGKQDPLSVHSMTLAA</sequence>
<dbReference type="GO" id="GO:0004016">
    <property type="term" value="F:adenylate cyclase activity"/>
    <property type="evidence" value="ECO:0007669"/>
    <property type="project" value="UniProtKB-ARBA"/>
</dbReference>
<dbReference type="InterPro" id="IPR001054">
    <property type="entry name" value="A/G_cyclase"/>
</dbReference>
<dbReference type="Pfam" id="PF00211">
    <property type="entry name" value="Guanylate_cyc"/>
    <property type="match status" value="1"/>
</dbReference>
<organism evidence="2 3">
    <name type="scientific">Microbaculum marinisediminis</name>
    <dbReference type="NCBI Taxonomy" id="2931392"/>
    <lineage>
        <taxon>Bacteria</taxon>
        <taxon>Pseudomonadati</taxon>
        <taxon>Pseudomonadota</taxon>
        <taxon>Alphaproteobacteria</taxon>
        <taxon>Hyphomicrobiales</taxon>
        <taxon>Tepidamorphaceae</taxon>
        <taxon>Microbaculum</taxon>
    </lineage>
</organism>
<dbReference type="SMART" id="SM00044">
    <property type="entry name" value="CYCc"/>
    <property type="match status" value="1"/>
</dbReference>
<evidence type="ECO:0000259" key="1">
    <source>
        <dbReference type="PROSITE" id="PS50125"/>
    </source>
</evidence>
<dbReference type="InterPro" id="IPR029787">
    <property type="entry name" value="Nucleotide_cyclase"/>
</dbReference>
<dbReference type="CDD" id="cd07302">
    <property type="entry name" value="CHD"/>
    <property type="match status" value="1"/>
</dbReference>
<dbReference type="InterPro" id="IPR050697">
    <property type="entry name" value="Adenylyl/Guanylyl_Cyclase_3/4"/>
</dbReference>
<dbReference type="Gene3D" id="3.30.70.1230">
    <property type="entry name" value="Nucleotide cyclase"/>
    <property type="match status" value="1"/>
</dbReference>
<dbReference type="AlphaFoldDB" id="A0AAW5R6K6"/>
<dbReference type="EMBL" id="JALIDZ010000014">
    <property type="protein sequence ID" value="MCT8974744.1"/>
    <property type="molecule type" value="Genomic_DNA"/>
</dbReference>
<gene>
    <name evidence="2" type="ORF">MUB46_23045</name>
</gene>
<reference evidence="2 3" key="1">
    <citation type="submission" date="2022-04" db="EMBL/GenBank/DDBJ databases">
        <authorList>
            <person name="Ye Y.-Q."/>
            <person name="Du Z.-J."/>
        </authorList>
    </citation>
    <scope>NUCLEOTIDE SEQUENCE [LARGE SCALE GENOMIC DNA]</scope>
    <source>
        <strain evidence="2 3">A6E488</strain>
    </source>
</reference>
<evidence type="ECO:0000313" key="2">
    <source>
        <dbReference type="EMBL" id="MCT8974744.1"/>
    </source>
</evidence>
<dbReference type="Proteomes" id="UP001320898">
    <property type="component" value="Unassembled WGS sequence"/>
</dbReference>
<accession>A0AAW5R6K6</accession>
<dbReference type="SUPFAM" id="SSF55073">
    <property type="entry name" value="Nucleotide cyclase"/>
    <property type="match status" value="1"/>
</dbReference>
<comment type="caution">
    <text evidence="2">The sequence shown here is derived from an EMBL/GenBank/DDBJ whole genome shotgun (WGS) entry which is preliminary data.</text>
</comment>
<name>A0AAW5R6K6_9HYPH</name>
<proteinExistence type="predicted"/>
<dbReference type="GO" id="GO:0035556">
    <property type="term" value="P:intracellular signal transduction"/>
    <property type="evidence" value="ECO:0007669"/>
    <property type="project" value="InterPro"/>
</dbReference>
<keyword evidence="3" id="KW-1185">Reference proteome</keyword>
<evidence type="ECO:0000313" key="3">
    <source>
        <dbReference type="Proteomes" id="UP001320898"/>
    </source>
</evidence>
<feature type="domain" description="Guanylate cyclase" evidence="1">
    <location>
        <begin position="90"/>
        <end position="217"/>
    </location>
</feature>